<protein>
    <submittedName>
        <fullName evidence="7">CORE-2/I-BRANCHING BETA-16-N-ACETYLGLUCOSAMINYLTRANSFERASE FAMILY PROTEIN-RELATED</fullName>
    </submittedName>
</protein>
<reference evidence="7" key="1">
    <citation type="submission" date="2022-11" db="EMBL/GenBank/DDBJ databases">
        <authorList>
            <person name="Hyden B.L."/>
            <person name="Feng K."/>
            <person name="Yates T."/>
            <person name="Jawdy S."/>
            <person name="Smart L.B."/>
            <person name="Muchero W."/>
        </authorList>
    </citation>
    <scope>NUCLEOTIDE SEQUENCE</scope>
    <source>
        <tissue evidence="7">Shoot tip</tissue>
    </source>
</reference>
<evidence type="ECO:0000256" key="3">
    <source>
        <dbReference type="ARBA" id="ARBA00022679"/>
    </source>
</evidence>
<evidence type="ECO:0000256" key="2">
    <source>
        <dbReference type="ARBA" id="ARBA00022676"/>
    </source>
</evidence>
<sequence length="210" mass="23799">MKGQAQNQNLSTTLTKLFNAQLQLINVLSFFFLFGCGLATGVILSSYLSNISFSLHVSQFSFSTTTPSPALIKLPPRVGLKEYLKVPAVKHDMDEKELLWRASMTPNIREFPFDRVPKIAFMFLTKGPVLMAPLWEKFFKGHDGLYSIYVHSSPSYNESDPESPVFHGRRIPSKVSLLHSFFVTSYVNLAFVILLFNLILSIHALHDDRQ</sequence>
<keyword evidence="8" id="KW-1185">Reference proteome</keyword>
<proteinExistence type="predicted"/>
<dbReference type="GO" id="GO:0016757">
    <property type="term" value="F:glycosyltransferase activity"/>
    <property type="evidence" value="ECO:0007669"/>
    <property type="project" value="UniProtKB-KW"/>
</dbReference>
<keyword evidence="5" id="KW-0325">Glycoprotein</keyword>
<comment type="subcellular location">
    <subcellularLocation>
        <location evidence="1">Membrane</location>
        <topology evidence="1">Single-pass type II membrane protein</topology>
    </subcellularLocation>
</comment>
<evidence type="ECO:0000256" key="1">
    <source>
        <dbReference type="ARBA" id="ARBA00004606"/>
    </source>
</evidence>
<accession>A0A9Q0U0G9</accession>
<dbReference type="InterPro" id="IPR044174">
    <property type="entry name" value="BC10-like"/>
</dbReference>
<evidence type="ECO:0000256" key="5">
    <source>
        <dbReference type="ARBA" id="ARBA00023180"/>
    </source>
</evidence>
<evidence type="ECO:0000256" key="6">
    <source>
        <dbReference type="SAM" id="Phobius"/>
    </source>
</evidence>
<keyword evidence="6" id="KW-1133">Transmembrane helix</keyword>
<dbReference type="GO" id="GO:0016020">
    <property type="term" value="C:membrane"/>
    <property type="evidence" value="ECO:0007669"/>
    <property type="project" value="UniProtKB-SubCell"/>
</dbReference>
<dbReference type="OrthoDB" id="191334at2759"/>
<keyword evidence="2" id="KW-0328">Glycosyltransferase</keyword>
<name>A0A9Q0U0G9_SALVM</name>
<comment type="caution">
    <text evidence="7">The sequence shown here is derived from an EMBL/GenBank/DDBJ whole genome shotgun (WGS) entry which is preliminary data.</text>
</comment>
<organism evidence="7 8">
    <name type="scientific">Salix viminalis</name>
    <name type="common">Common osier</name>
    <name type="synonym">Basket willow</name>
    <dbReference type="NCBI Taxonomy" id="40686"/>
    <lineage>
        <taxon>Eukaryota</taxon>
        <taxon>Viridiplantae</taxon>
        <taxon>Streptophyta</taxon>
        <taxon>Embryophyta</taxon>
        <taxon>Tracheophyta</taxon>
        <taxon>Spermatophyta</taxon>
        <taxon>Magnoliopsida</taxon>
        <taxon>eudicotyledons</taxon>
        <taxon>Gunneridae</taxon>
        <taxon>Pentapetalae</taxon>
        <taxon>rosids</taxon>
        <taxon>fabids</taxon>
        <taxon>Malpighiales</taxon>
        <taxon>Salicaceae</taxon>
        <taxon>Saliceae</taxon>
        <taxon>Salix</taxon>
    </lineage>
</organism>
<keyword evidence="4 6" id="KW-0472">Membrane</keyword>
<reference evidence="7" key="2">
    <citation type="journal article" date="2023" name="Int. J. Mol. Sci.">
        <title>De Novo Assembly and Annotation of 11 Diverse Shrub Willow (Salix) Genomes Reveals Novel Gene Organization in Sex-Linked Regions.</title>
        <authorList>
            <person name="Hyden B."/>
            <person name="Feng K."/>
            <person name="Yates T.B."/>
            <person name="Jawdy S."/>
            <person name="Cereghino C."/>
            <person name="Smart L.B."/>
            <person name="Muchero W."/>
        </authorList>
    </citation>
    <scope>NUCLEOTIDE SEQUENCE [LARGE SCALE GENOMIC DNA]</scope>
    <source>
        <tissue evidence="7">Shoot tip</tissue>
    </source>
</reference>
<evidence type="ECO:0000256" key="4">
    <source>
        <dbReference type="ARBA" id="ARBA00023136"/>
    </source>
</evidence>
<dbReference type="Pfam" id="PF02485">
    <property type="entry name" value="Branch"/>
    <property type="match status" value="1"/>
</dbReference>
<evidence type="ECO:0000313" key="7">
    <source>
        <dbReference type="EMBL" id="KAJ6721172.1"/>
    </source>
</evidence>
<dbReference type="PANTHER" id="PTHR31042">
    <property type="entry name" value="CORE-2/I-BRANCHING BETA-1,6-N-ACETYLGLUCOSAMINYLTRANSFERASE FAMILY PROTEIN-RELATED"/>
    <property type="match status" value="1"/>
</dbReference>
<dbReference type="AlphaFoldDB" id="A0A9Q0U0G9"/>
<dbReference type="InterPro" id="IPR003406">
    <property type="entry name" value="Glyco_trans_14"/>
</dbReference>
<evidence type="ECO:0000313" key="8">
    <source>
        <dbReference type="Proteomes" id="UP001151529"/>
    </source>
</evidence>
<keyword evidence="6" id="KW-0812">Transmembrane</keyword>
<dbReference type="Proteomes" id="UP001151529">
    <property type="component" value="Chromosome 10"/>
</dbReference>
<feature type="transmembrane region" description="Helical" evidence="6">
    <location>
        <begin position="177"/>
        <end position="200"/>
    </location>
</feature>
<dbReference type="EMBL" id="JAPFFL010000006">
    <property type="protein sequence ID" value="KAJ6721172.1"/>
    <property type="molecule type" value="Genomic_DNA"/>
</dbReference>
<feature type="transmembrane region" description="Helical" evidence="6">
    <location>
        <begin position="24"/>
        <end position="48"/>
    </location>
</feature>
<keyword evidence="3" id="KW-0808">Transferase</keyword>
<gene>
    <name evidence="7" type="ORF">OIU85_024283</name>
</gene>
<dbReference type="PANTHER" id="PTHR31042:SF111">
    <property type="entry name" value="CORE-2_I-BRANCHING BETA-1,6-N-ACETYLGLUCOSAMINYLTRANSFERASE FAMILY PROTEIN"/>
    <property type="match status" value="1"/>
</dbReference>